<name>A0A3R8MZ66_9BURK</name>
<dbReference type="SUPFAM" id="SSF55729">
    <property type="entry name" value="Acyl-CoA N-acyltransferases (Nat)"/>
    <property type="match status" value="1"/>
</dbReference>
<gene>
    <name evidence="1" type="ORF">EHV23_06795</name>
</gene>
<dbReference type="Proteomes" id="UP000270261">
    <property type="component" value="Unassembled WGS sequence"/>
</dbReference>
<protein>
    <submittedName>
        <fullName evidence="1">GNAT family N-acetyltransferase</fullName>
    </submittedName>
</protein>
<sequence>MFSIHPYTSIDRPAWDEFVRKSRNGVFLFERAYMDYHADRFEDASVIIRSGNRQGKIVAILPAHRKHPTGGRESGDGAPTEGDICISHGGLTFGGLVMDPKLGGEHVPALMQQLAGWLKEQGFAALHYRATPHIYHRLPSEDDLYALHRLGARVSQVLFSSTLDLERPSPASSQKNRALNIAARHGITVAPCTWADYWPLLANTLQRRHGVEPVHSLAEIGRLAANFPQLEVLGGWGPADARGRRTLHAGIVLFHYDGVTHTQYLASAPEGFESRAQHAVLEQAIGDARQRGQRWSSFGTCTTEGGAVLNEGLVRHKEMFGARTTILQTLVLDLTH</sequence>
<accession>A0A3R8MZ66</accession>
<reference evidence="1 2" key="1">
    <citation type="submission" date="2018-11" db="EMBL/GenBank/DDBJ databases">
        <title>Genome sequencing of Lautropia sp. KCOM 2505 (= ChDC F240).</title>
        <authorList>
            <person name="Kook J.-K."/>
            <person name="Park S.-N."/>
            <person name="Lim Y.K."/>
        </authorList>
    </citation>
    <scope>NUCLEOTIDE SEQUENCE [LARGE SCALE GENOMIC DNA]</scope>
    <source>
        <strain evidence="1 2">KCOM 2505</strain>
    </source>
</reference>
<evidence type="ECO:0000313" key="2">
    <source>
        <dbReference type="Proteomes" id="UP000270261"/>
    </source>
</evidence>
<dbReference type="AlphaFoldDB" id="A0A3R8MZ66"/>
<keyword evidence="1" id="KW-0808">Transferase</keyword>
<dbReference type="EMBL" id="RRUE01000001">
    <property type="protein sequence ID" value="RRN45835.1"/>
    <property type="molecule type" value="Genomic_DNA"/>
</dbReference>
<keyword evidence="2" id="KW-1185">Reference proteome</keyword>
<dbReference type="GO" id="GO:0016740">
    <property type="term" value="F:transferase activity"/>
    <property type="evidence" value="ECO:0007669"/>
    <property type="project" value="UniProtKB-KW"/>
</dbReference>
<comment type="caution">
    <text evidence="1">The sequence shown here is derived from an EMBL/GenBank/DDBJ whole genome shotgun (WGS) entry which is preliminary data.</text>
</comment>
<organism evidence="1 2">
    <name type="scientific">Lautropia dentalis</name>
    <dbReference type="NCBI Taxonomy" id="2490857"/>
    <lineage>
        <taxon>Bacteria</taxon>
        <taxon>Pseudomonadati</taxon>
        <taxon>Pseudomonadota</taxon>
        <taxon>Betaproteobacteria</taxon>
        <taxon>Burkholderiales</taxon>
        <taxon>Burkholderiaceae</taxon>
        <taxon>Lautropia</taxon>
    </lineage>
</organism>
<dbReference type="InterPro" id="IPR016181">
    <property type="entry name" value="Acyl_CoA_acyltransferase"/>
</dbReference>
<evidence type="ECO:0000313" key="1">
    <source>
        <dbReference type="EMBL" id="RRN45835.1"/>
    </source>
</evidence>
<dbReference type="OrthoDB" id="9808687at2"/>
<proteinExistence type="predicted"/>
<dbReference type="Gene3D" id="3.40.630.30">
    <property type="match status" value="1"/>
</dbReference>
<dbReference type="RefSeq" id="WP_125095262.1">
    <property type="nucleotide sequence ID" value="NZ_RRUE01000001.1"/>
</dbReference>